<dbReference type="Proteomes" id="UP000054558">
    <property type="component" value="Unassembled WGS sequence"/>
</dbReference>
<feature type="region of interest" description="Disordered" evidence="1">
    <location>
        <begin position="764"/>
        <end position="799"/>
    </location>
</feature>
<feature type="compositionally biased region" description="Polar residues" evidence="1">
    <location>
        <begin position="392"/>
        <end position="407"/>
    </location>
</feature>
<feature type="region of interest" description="Disordered" evidence="1">
    <location>
        <begin position="375"/>
        <end position="475"/>
    </location>
</feature>
<feature type="compositionally biased region" description="Basic and acidic residues" evidence="1">
    <location>
        <begin position="540"/>
        <end position="551"/>
    </location>
</feature>
<evidence type="ECO:0000256" key="1">
    <source>
        <dbReference type="SAM" id="MobiDB-lite"/>
    </source>
</evidence>
<keyword evidence="3" id="KW-1185">Reference proteome</keyword>
<feature type="region of interest" description="Disordered" evidence="1">
    <location>
        <begin position="1250"/>
        <end position="1277"/>
    </location>
</feature>
<feature type="region of interest" description="Disordered" evidence="1">
    <location>
        <begin position="1033"/>
        <end position="1135"/>
    </location>
</feature>
<evidence type="ECO:0000313" key="3">
    <source>
        <dbReference type="Proteomes" id="UP000054558"/>
    </source>
</evidence>
<feature type="compositionally biased region" description="Low complexity" evidence="1">
    <location>
        <begin position="1261"/>
        <end position="1272"/>
    </location>
</feature>
<feature type="region of interest" description="Disordered" evidence="1">
    <location>
        <begin position="1186"/>
        <end position="1214"/>
    </location>
</feature>
<reference evidence="2 3" key="1">
    <citation type="journal article" date="2014" name="Nat. Commun.">
        <title>Klebsormidium flaccidum genome reveals primary factors for plant terrestrial adaptation.</title>
        <authorList>
            <person name="Hori K."/>
            <person name="Maruyama F."/>
            <person name="Fujisawa T."/>
            <person name="Togashi T."/>
            <person name="Yamamoto N."/>
            <person name="Seo M."/>
            <person name="Sato S."/>
            <person name="Yamada T."/>
            <person name="Mori H."/>
            <person name="Tajima N."/>
            <person name="Moriyama T."/>
            <person name="Ikeuchi M."/>
            <person name="Watanabe M."/>
            <person name="Wada H."/>
            <person name="Kobayashi K."/>
            <person name="Saito M."/>
            <person name="Masuda T."/>
            <person name="Sasaki-Sekimoto Y."/>
            <person name="Mashiguchi K."/>
            <person name="Awai K."/>
            <person name="Shimojima M."/>
            <person name="Masuda S."/>
            <person name="Iwai M."/>
            <person name="Nobusawa T."/>
            <person name="Narise T."/>
            <person name="Kondo S."/>
            <person name="Saito H."/>
            <person name="Sato R."/>
            <person name="Murakawa M."/>
            <person name="Ihara Y."/>
            <person name="Oshima-Yamada Y."/>
            <person name="Ohtaka K."/>
            <person name="Satoh M."/>
            <person name="Sonobe K."/>
            <person name="Ishii M."/>
            <person name="Ohtani R."/>
            <person name="Kanamori-Sato M."/>
            <person name="Honoki R."/>
            <person name="Miyazaki D."/>
            <person name="Mochizuki H."/>
            <person name="Umetsu J."/>
            <person name="Higashi K."/>
            <person name="Shibata D."/>
            <person name="Kamiya Y."/>
            <person name="Sato N."/>
            <person name="Nakamura Y."/>
            <person name="Tabata S."/>
            <person name="Ida S."/>
            <person name="Kurokawa K."/>
            <person name="Ohta H."/>
        </authorList>
    </citation>
    <scope>NUCLEOTIDE SEQUENCE [LARGE SCALE GENOMIC DNA]</scope>
    <source>
        <strain evidence="2 3">NIES-2285</strain>
    </source>
</reference>
<accession>A0A1Y1IU48</accession>
<feature type="compositionally biased region" description="Low complexity" evidence="1">
    <location>
        <begin position="945"/>
        <end position="964"/>
    </location>
</feature>
<name>A0A1Y1IU48_KLENI</name>
<feature type="region of interest" description="Disordered" evidence="1">
    <location>
        <begin position="518"/>
        <end position="599"/>
    </location>
</feature>
<feature type="region of interest" description="Disordered" evidence="1">
    <location>
        <begin position="851"/>
        <end position="884"/>
    </location>
</feature>
<feature type="region of interest" description="Disordered" evidence="1">
    <location>
        <begin position="235"/>
        <end position="358"/>
    </location>
</feature>
<feature type="region of interest" description="Disordered" evidence="1">
    <location>
        <begin position="905"/>
        <end position="964"/>
    </location>
</feature>
<sequence>MEAWLQTEFNTILEDNQERLEEWTEGKVHVLMTLQDGKCANVTICAPQYEWPLIETIGAAGKKDLEVIDNDTRGLRTAECFEEVKAKHVELNSIVAAIIKVMNDMIGNKLPRSKAIKNPDTVPPFYPGPPKAYAKRAQDMKRCQLMNVIHSIFDFIQQYQWGPQDIRDLRDALVKAAWHPLASSVGTWAALNCCFQALEDKARAAAYKDRRNLEDGLKLAQPYVGWRAIWKEVPKKHKRKKSGKGSDEEEEEEQAEDEQEDEGGSESKRRVASPAEVEESRRAGLKDGRQQGGGSPMPLLPAPNLSGGGGENIPTSPESVALSGSVGARSSLAPRGNRLDGRQRRGTPWEARPPAEASPLLNSVIPWLEPMEMGNDGDWTFGGGSGRFVPDPSSSSPRGTESDTSTLIHLGGGSGVRGSSGGISDQPSSAVLVGRSGGSSPLHFGSEDTPSEYRNGASWGTSPLPSFDSSTEWEEMLPELPELATAEAGSMLGANGASHSQQVDSRGSLSPAQAVFTGHEGDLYDPLPPATPQSNTAFHELPRGAPVREGHGAPARVLGQSPPFRGTALQYQGGLDQGTLQPGGLYPGPVHQGGADHGAVHQVGPYQVASVQRGPYQTAVHQGGANHGAVHPGGTYQEAVHPGGAYQTGVHQGGAYQEAGHQGGAYQGAVQHGGAYQGAGHQGGGHQAAVYQGGAHRTAAPQGVAYQVTLPQGGTYQAAAPQGGPYHHGGANHAALHQGLLPHAHTAPLLEPTPQLYYDQYPLSRPQPQHRHARSLPPAEPGHIRAPLSPGQGHRQAEPMIQYPGHSNVFPGGQPWDERGGPGAAVPPERMQRFSVPNPVKLMSDFGRKFKKSASSPRGAVAERGIPQGGPTFQGEQPPQLRHYYSDPPRSAHVDPRAVHYAQDRHPGPSPTYAGQFRPPVPVMAAHTNPADEAKPGSPMEPFPRARGIPPGRERGAGAAASAESLVRDMQALSLRPEPVHTLPHGTAGAGVKPGVRAAPIASDDGKAHRVTAPVQTDAGGLAGAKAPAKADAVGAADRSDGPESVASALAGADAADGATETEESDGEYESDESSDGAESDEESDDGDVTTDASGDQSDGADVAERTVPGPVVTETSPTVLAAPDVANGPNAHSYAHGERPAGVYRNAPEAAHCCGAHHVVTGATPAARNISNSDNPAVAEGFQQCHVANPHPGNGKCSGDRGAKLPPGRAYRPPMGVSIGTGDLGGLSAIAAAGLPAGGSGNGTTANGCGPWVGVPGPHSGQRGSASGGASKRVCDENLSERARAQGSAYEDGRTESPASVLFQPGVMQTIKFDS</sequence>
<feature type="compositionally biased region" description="Acidic residues" evidence="1">
    <location>
        <begin position="1060"/>
        <end position="1089"/>
    </location>
</feature>
<gene>
    <name evidence="2" type="ORF">KFL_009430020</name>
</gene>
<dbReference type="EMBL" id="DF237892">
    <property type="protein sequence ID" value="GAQ92197.1"/>
    <property type="molecule type" value="Genomic_DNA"/>
</dbReference>
<feature type="region of interest" description="Disordered" evidence="1">
    <location>
        <begin position="813"/>
        <end position="835"/>
    </location>
</feature>
<feature type="compositionally biased region" description="Polar residues" evidence="1">
    <location>
        <begin position="458"/>
        <end position="470"/>
    </location>
</feature>
<dbReference type="STRING" id="105231.A0A1Y1IU48"/>
<feature type="compositionally biased region" description="Basic and acidic residues" evidence="1">
    <location>
        <begin position="278"/>
        <end position="289"/>
    </location>
</feature>
<proteinExistence type="predicted"/>
<evidence type="ECO:0000313" key="2">
    <source>
        <dbReference type="EMBL" id="GAQ92197.1"/>
    </source>
</evidence>
<dbReference type="OMA" id="NTWWREL"/>
<feature type="compositionally biased region" description="Low complexity" evidence="1">
    <location>
        <begin position="1047"/>
        <end position="1059"/>
    </location>
</feature>
<organism evidence="2 3">
    <name type="scientific">Klebsormidium nitens</name>
    <name type="common">Green alga</name>
    <name type="synonym">Ulothrix nitens</name>
    <dbReference type="NCBI Taxonomy" id="105231"/>
    <lineage>
        <taxon>Eukaryota</taxon>
        <taxon>Viridiplantae</taxon>
        <taxon>Streptophyta</taxon>
        <taxon>Klebsormidiophyceae</taxon>
        <taxon>Klebsormidiales</taxon>
        <taxon>Klebsormidiaceae</taxon>
        <taxon>Klebsormidium</taxon>
    </lineage>
</organism>
<feature type="compositionally biased region" description="Gly residues" evidence="1">
    <location>
        <begin position="410"/>
        <end position="421"/>
    </location>
</feature>
<feature type="compositionally biased region" description="Acidic residues" evidence="1">
    <location>
        <begin position="247"/>
        <end position="264"/>
    </location>
</feature>
<protein>
    <submittedName>
        <fullName evidence="2">Uncharacterized protein</fullName>
    </submittedName>
</protein>
<feature type="region of interest" description="Disordered" evidence="1">
    <location>
        <begin position="979"/>
        <end position="1010"/>
    </location>
</feature>